<gene>
    <name evidence="3" type="ORF">BCV69DRAFT_153220</name>
</gene>
<dbReference type="EMBL" id="KZ819324">
    <property type="protein sequence ID" value="PWN21733.1"/>
    <property type="molecule type" value="Genomic_DNA"/>
</dbReference>
<dbReference type="RefSeq" id="XP_025348893.1">
    <property type="nucleotide sequence ID" value="XM_025489368.1"/>
</dbReference>
<evidence type="ECO:0000256" key="2">
    <source>
        <dbReference type="SAM" id="SignalP"/>
    </source>
</evidence>
<feature type="region of interest" description="Disordered" evidence="1">
    <location>
        <begin position="63"/>
        <end position="124"/>
    </location>
</feature>
<dbReference type="AlphaFoldDB" id="A0A316UBF4"/>
<evidence type="ECO:0000256" key="1">
    <source>
        <dbReference type="SAM" id="MobiDB-lite"/>
    </source>
</evidence>
<feature type="signal peptide" evidence="2">
    <location>
        <begin position="1"/>
        <end position="19"/>
    </location>
</feature>
<feature type="compositionally biased region" description="Low complexity" evidence="1">
    <location>
        <begin position="23"/>
        <end position="37"/>
    </location>
</feature>
<keyword evidence="4" id="KW-1185">Reference proteome</keyword>
<dbReference type="Proteomes" id="UP000245942">
    <property type="component" value="Unassembled WGS sequence"/>
</dbReference>
<accession>A0A316UBF4</accession>
<dbReference type="GeneID" id="37011102"/>
<evidence type="ECO:0000313" key="3">
    <source>
        <dbReference type="EMBL" id="PWN21733.1"/>
    </source>
</evidence>
<name>A0A316UBF4_9BASI</name>
<organism evidence="3 4">
    <name type="scientific">Pseudomicrostroma glucosiphilum</name>
    <dbReference type="NCBI Taxonomy" id="1684307"/>
    <lineage>
        <taxon>Eukaryota</taxon>
        <taxon>Fungi</taxon>
        <taxon>Dikarya</taxon>
        <taxon>Basidiomycota</taxon>
        <taxon>Ustilaginomycotina</taxon>
        <taxon>Exobasidiomycetes</taxon>
        <taxon>Microstromatales</taxon>
        <taxon>Microstromatales incertae sedis</taxon>
        <taxon>Pseudomicrostroma</taxon>
    </lineage>
</organism>
<evidence type="ECO:0000313" key="4">
    <source>
        <dbReference type="Proteomes" id="UP000245942"/>
    </source>
</evidence>
<feature type="region of interest" description="Disordered" evidence="1">
    <location>
        <begin position="22"/>
        <end position="42"/>
    </location>
</feature>
<keyword evidence="2" id="KW-0732">Signal</keyword>
<feature type="chain" id="PRO_5016375004" evidence="2">
    <location>
        <begin position="20"/>
        <end position="180"/>
    </location>
</feature>
<protein>
    <submittedName>
        <fullName evidence="3">Uncharacterized protein</fullName>
    </submittedName>
</protein>
<reference evidence="3 4" key="1">
    <citation type="journal article" date="2018" name="Mol. Biol. Evol.">
        <title>Broad Genomic Sampling Reveals a Smut Pathogenic Ancestry of the Fungal Clade Ustilaginomycotina.</title>
        <authorList>
            <person name="Kijpornyongpan T."/>
            <person name="Mondo S.J."/>
            <person name="Barry K."/>
            <person name="Sandor L."/>
            <person name="Lee J."/>
            <person name="Lipzen A."/>
            <person name="Pangilinan J."/>
            <person name="LaButti K."/>
            <person name="Hainaut M."/>
            <person name="Henrissat B."/>
            <person name="Grigoriev I.V."/>
            <person name="Spatafora J.W."/>
            <person name="Aime M.C."/>
        </authorList>
    </citation>
    <scope>NUCLEOTIDE SEQUENCE [LARGE SCALE GENOMIC DNA]</scope>
    <source>
        <strain evidence="3 4">MCA 4718</strain>
    </source>
</reference>
<feature type="compositionally biased region" description="Pro residues" evidence="1">
    <location>
        <begin position="97"/>
        <end position="110"/>
    </location>
</feature>
<sequence>MKLIRLALPLLLMASTVRSMEVGQSSGSGSYSTPSLSFKGKAPQTGLMLPSIGEVFPGHLSPGRCSHSHLSPGRSSPSHLSPLSSAPSSPARSPTRTQPPSPKSGGPPSPVLLVPSPRGKKMGWFKKETNKPKLIWDPVTHTAWTRLREKVLSRGGTGVFWRKQHPACLLPHGHSNITIV</sequence>
<feature type="compositionally biased region" description="Low complexity" evidence="1">
    <location>
        <begin position="68"/>
        <end position="96"/>
    </location>
</feature>
<proteinExistence type="predicted"/>